<organism evidence="4">
    <name type="scientific">freshwater metagenome</name>
    <dbReference type="NCBI Taxonomy" id="449393"/>
    <lineage>
        <taxon>unclassified sequences</taxon>
        <taxon>metagenomes</taxon>
        <taxon>ecological metagenomes</taxon>
    </lineage>
</organism>
<evidence type="ECO:0000313" key="2">
    <source>
        <dbReference type="EMBL" id="CAB4601723.1"/>
    </source>
</evidence>
<protein>
    <submittedName>
        <fullName evidence="4">Unannotated protein</fullName>
    </submittedName>
</protein>
<reference evidence="4" key="1">
    <citation type="submission" date="2020-05" db="EMBL/GenBank/DDBJ databases">
        <authorList>
            <person name="Chiriac C."/>
            <person name="Salcher M."/>
            <person name="Ghai R."/>
            <person name="Kavagutti S V."/>
        </authorList>
    </citation>
    <scope>NUCLEOTIDE SEQUENCE</scope>
</reference>
<evidence type="ECO:0000313" key="3">
    <source>
        <dbReference type="EMBL" id="CAB4687055.1"/>
    </source>
</evidence>
<dbReference type="InterPro" id="IPR002994">
    <property type="entry name" value="Surf1/Shy1"/>
</dbReference>
<dbReference type="EMBL" id="CAEZUJ010000029">
    <property type="protein sequence ID" value="CAB4601723.1"/>
    <property type="molecule type" value="Genomic_DNA"/>
</dbReference>
<sequence length="221" mass="24861">MVRKLGFALLLIVFAATFVRLGIWQLDRAHLVQEISKPVADKVEVRIETLIKPRISIPDDSKGRLVSATGRYERILQAPNQSTNNDSARKKWQVGILKLNTGAGLLVVRGIGDVAPPSEFIEVHGRLMPSQIEDRSIGSNLVSELSRLDSTVLLSRVNFDLYDGYLIAITEKPDSLIERVPAPQLVVKAAGFYWQHISYVFIWWLMALLALCLPLFKRRSE</sequence>
<evidence type="ECO:0000313" key="4">
    <source>
        <dbReference type="EMBL" id="CAB4714504.1"/>
    </source>
</evidence>
<name>A0A6J6R5F6_9ZZZZ</name>
<dbReference type="EMBL" id="CAEZYJ010000023">
    <property type="protein sequence ID" value="CAB4714504.1"/>
    <property type="molecule type" value="Genomic_DNA"/>
</dbReference>
<keyword evidence="1" id="KW-0812">Transmembrane</keyword>
<dbReference type="EMBL" id="CAEZXH010000055">
    <property type="protein sequence ID" value="CAB4687055.1"/>
    <property type="molecule type" value="Genomic_DNA"/>
</dbReference>
<evidence type="ECO:0000313" key="5">
    <source>
        <dbReference type="EMBL" id="CAB4785263.1"/>
    </source>
</evidence>
<dbReference type="Pfam" id="PF02104">
    <property type="entry name" value="SURF1"/>
    <property type="match status" value="1"/>
</dbReference>
<proteinExistence type="predicted"/>
<dbReference type="GO" id="GO:0016020">
    <property type="term" value="C:membrane"/>
    <property type="evidence" value="ECO:0007669"/>
    <property type="project" value="InterPro"/>
</dbReference>
<feature type="transmembrane region" description="Helical" evidence="1">
    <location>
        <begin position="193"/>
        <end position="216"/>
    </location>
</feature>
<dbReference type="EMBL" id="CAEZZS010000082">
    <property type="protein sequence ID" value="CAB4785263.1"/>
    <property type="molecule type" value="Genomic_DNA"/>
</dbReference>
<accession>A0A6J6R5F6</accession>
<dbReference type="AlphaFoldDB" id="A0A6J6R5F6"/>
<keyword evidence="1" id="KW-1133">Transmembrane helix</keyword>
<gene>
    <name evidence="2" type="ORF">UFOPK1811_00851</name>
    <name evidence="3" type="ORF">UFOPK2360_00920</name>
    <name evidence="4" type="ORF">UFOPK2659_00285</name>
    <name evidence="5" type="ORF">UFOPK2922_01298</name>
</gene>
<evidence type="ECO:0000256" key="1">
    <source>
        <dbReference type="SAM" id="Phobius"/>
    </source>
</evidence>
<keyword evidence="1" id="KW-0472">Membrane</keyword>